<name>A0A367ENW8_9ACTN</name>
<dbReference type="GO" id="GO:0003700">
    <property type="term" value="F:DNA-binding transcription factor activity"/>
    <property type="evidence" value="ECO:0007669"/>
    <property type="project" value="InterPro"/>
</dbReference>
<keyword evidence="7" id="KW-1185">Reference proteome</keyword>
<dbReference type="Gene3D" id="1.10.10.10">
    <property type="entry name" value="Winged helix-like DNA-binding domain superfamily/Winged helix DNA-binding domain"/>
    <property type="match status" value="1"/>
</dbReference>
<sequence>MSSRPRGGAQSGPETVQASPAATPAEAPSSQASSQASSRARAGAAVADLRVLAHPLRLRLLSLLTGQAHSAAEAARVLGQSQANVSYHLRRLHKAGLVEAAGEVEVRGGTAKRYRHDPDSGDRLGAAREVGTYLALSGTLGEELRRRTAQRDTSVPGEMTDAEVWLPGQVWEDVRERARALGGVLHDRALPPGTEGAVRVSATMVLFAMEAAGEGPSGEGPSGTGGDGAET</sequence>
<dbReference type="InterPro" id="IPR011991">
    <property type="entry name" value="ArsR-like_HTH"/>
</dbReference>
<comment type="caution">
    <text evidence="6">The sequence shown here is derived from an EMBL/GenBank/DDBJ whole genome shotgun (WGS) entry which is preliminary data.</text>
</comment>
<keyword evidence="2" id="KW-0238">DNA-binding</keyword>
<organism evidence="6 7">
    <name type="scientific">Streptomyces diacarni</name>
    <dbReference type="NCBI Taxonomy" id="2800381"/>
    <lineage>
        <taxon>Bacteria</taxon>
        <taxon>Bacillati</taxon>
        <taxon>Actinomycetota</taxon>
        <taxon>Actinomycetes</taxon>
        <taxon>Kitasatosporales</taxon>
        <taxon>Streptomycetaceae</taxon>
        <taxon>Streptomyces</taxon>
    </lineage>
</organism>
<dbReference type="PANTHER" id="PTHR33154:SF18">
    <property type="entry name" value="ARSENICAL RESISTANCE OPERON REPRESSOR"/>
    <property type="match status" value="1"/>
</dbReference>
<keyword evidence="3" id="KW-0804">Transcription</keyword>
<dbReference type="PRINTS" id="PR00778">
    <property type="entry name" value="HTHARSR"/>
</dbReference>
<dbReference type="AlphaFoldDB" id="A0A367ENW8"/>
<evidence type="ECO:0000256" key="3">
    <source>
        <dbReference type="ARBA" id="ARBA00023163"/>
    </source>
</evidence>
<dbReference type="EMBL" id="QOIN01000048">
    <property type="protein sequence ID" value="RCG19449.1"/>
    <property type="molecule type" value="Genomic_DNA"/>
</dbReference>
<feature type="compositionally biased region" description="Low complexity" evidence="4">
    <location>
        <begin position="16"/>
        <end position="39"/>
    </location>
</feature>
<reference evidence="6 7" key="1">
    <citation type="submission" date="2018-06" db="EMBL/GenBank/DDBJ databases">
        <title>Streptomyces reniochalinae sp. nov. and Streptomyces diacarnus sp. nov. from marine sponges.</title>
        <authorList>
            <person name="Li L."/>
        </authorList>
    </citation>
    <scope>NUCLEOTIDE SEQUENCE [LARGE SCALE GENOMIC DNA]</scope>
    <source>
        <strain evidence="6 7">LHW51701</strain>
    </source>
</reference>
<dbReference type="SMART" id="SM00418">
    <property type="entry name" value="HTH_ARSR"/>
    <property type="match status" value="1"/>
</dbReference>
<dbReference type="PANTHER" id="PTHR33154">
    <property type="entry name" value="TRANSCRIPTIONAL REGULATOR, ARSR FAMILY"/>
    <property type="match status" value="1"/>
</dbReference>
<evidence type="ECO:0000256" key="4">
    <source>
        <dbReference type="SAM" id="MobiDB-lite"/>
    </source>
</evidence>
<feature type="region of interest" description="Disordered" evidence="4">
    <location>
        <begin position="211"/>
        <end position="231"/>
    </location>
</feature>
<protein>
    <submittedName>
        <fullName evidence="6">Transcriptional regulator</fullName>
    </submittedName>
</protein>
<dbReference type="CDD" id="cd00090">
    <property type="entry name" value="HTH_ARSR"/>
    <property type="match status" value="1"/>
</dbReference>
<dbReference type="Proteomes" id="UP000252914">
    <property type="component" value="Unassembled WGS sequence"/>
</dbReference>
<evidence type="ECO:0000313" key="7">
    <source>
        <dbReference type="Proteomes" id="UP000252914"/>
    </source>
</evidence>
<dbReference type="Pfam" id="PF12840">
    <property type="entry name" value="HTH_20"/>
    <property type="match status" value="1"/>
</dbReference>
<dbReference type="InterPro" id="IPR051081">
    <property type="entry name" value="HTH_MetalResp_TranReg"/>
</dbReference>
<gene>
    <name evidence="6" type="ORF">DTL70_21955</name>
</gene>
<evidence type="ECO:0000313" key="6">
    <source>
        <dbReference type="EMBL" id="RCG19449.1"/>
    </source>
</evidence>
<dbReference type="RefSeq" id="WP_114023718.1">
    <property type="nucleotide sequence ID" value="NZ_JBEYTF010000030.1"/>
</dbReference>
<dbReference type="SUPFAM" id="SSF46785">
    <property type="entry name" value="Winged helix' DNA-binding domain"/>
    <property type="match status" value="1"/>
</dbReference>
<dbReference type="InterPro" id="IPR036388">
    <property type="entry name" value="WH-like_DNA-bd_sf"/>
</dbReference>
<dbReference type="GO" id="GO:0003677">
    <property type="term" value="F:DNA binding"/>
    <property type="evidence" value="ECO:0007669"/>
    <property type="project" value="UniProtKB-KW"/>
</dbReference>
<feature type="compositionally biased region" description="Gly residues" evidence="4">
    <location>
        <begin position="215"/>
        <end position="231"/>
    </location>
</feature>
<feature type="domain" description="HTH arsR-type" evidence="5">
    <location>
        <begin position="47"/>
        <end position="132"/>
    </location>
</feature>
<dbReference type="InterPro" id="IPR036390">
    <property type="entry name" value="WH_DNA-bd_sf"/>
</dbReference>
<evidence type="ECO:0000256" key="2">
    <source>
        <dbReference type="ARBA" id="ARBA00023125"/>
    </source>
</evidence>
<proteinExistence type="predicted"/>
<evidence type="ECO:0000259" key="5">
    <source>
        <dbReference type="SMART" id="SM00418"/>
    </source>
</evidence>
<dbReference type="InterPro" id="IPR001845">
    <property type="entry name" value="HTH_ArsR_DNA-bd_dom"/>
</dbReference>
<evidence type="ECO:0000256" key="1">
    <source>
        <dbReference type="ARBA" id="ARBA00023015"/>
    </source>
</evidence>
<keyword evidence="1" id="KW-0805">Transcription regulation</keyword>
<accession>A0A367ENW8</accession>
<feature type="region of interest" description="Disordered" evidence="4">
    <location>
        <begin position="1"/>
        <end position="39"/>
    </location>
</feature>